<dbReference type="EMBL" id="JBHSKD010000002">
    <property type="protein sequence ID" value="MFC5175302.1"/>
    <property type="molecule type" value="Genomic_DNA"/>
</dbReference>
<evidence type="ECO:0000256" key="1">
    <source>
        <dbReference type="SAM" id="MobiDB-lite"/>
    </source>
</evidence>
<dbReference type="Proteomes" id="UP001596087">
    <property type="component" value="Unassembled WGS sequence"/>
</dbReference>
<dbReference type="SUPFAM" id="SSF50969">
    <property type="entry name" value="YVTN repeat-like/Quinoprotein amine dehydrogenase"/>
    <property type="match status" value="1"/>
</dbReference>
<evidence type="ECO:0000313" key="3">
    <source>
        <dbReference type="Proteomes" id="UP001596087"/>
    </source>
</evidence>
<evidence type="ECO:0000313" key="2">
    <source>
        <dbReference type="EMBL" id="MFC5175302.1"/>
    </source>
</evidence>
<gene>
    <name evidence="2" type="ORF">ACFPGP_01380</name>
</gene>
<keyword evidence="3" id="KW-1185">Reference proteome</keyword>
<feature type="region of interest" description="Disordered" evidence="1">
    <location>
        <begin position="772"/>
        <end position="794"/>
    </location>
</feature>
<feature type="compositionally biased region" description="Basic and acidic residues" evidence="1">
    <location>
        <begin position="774"/>
        <end position="784"/>
    </location>
</feature>
<dbReference type="Pfam" id="PF20129">
    <property type="entry name" value="DUF6519"/>
    <property type="match status" value="3"/>
</dbReference>
<name>A0ABW0BE39_9ACTN</name>
<dbReference type="InterPro" id="IPR045392">
    <property type="entry name" value="DUF6519"/>
</dbReference>
<organism evidence="2 3">
    <name type="scientific">Nocardioides taihuensis</name>
    <dbReference type="NCBI Taxonomy" id="1835606"/>
    <lineage>
        <taxon>Bacteria</taxon>
        <taxon>Bacillati</taxon>
        <taxon>Actinomycetota</taxon>
        <taxon>Actinomycetes</taxon>
        <taxon>Propionibacteriales</taxon>
        <taxon>Nocardioidaceae</taxon>
        <taxon>Nocardioides</taxon>
    </lineage>
</organism>
<proteinExistence type="predicted"/>
<sequence length="1419" mass="151762">MNGGDLTRSTFRADRHYSGVRMQQGRVQLDADWNEQLDVTAHRDRAESLDVIGPAGVPKVEGGFELTASADGTDLLLSPGRAWVAGHLCEADGGTTTVSGTPTSTRVEVDTLVLDGVELRPGTWVEVVGDSGTVVARATAVDVAADTVTLDASVAALNGDLRIRRLHSYAVQPDLPTPEHTTQASATDPRVLDLPEGSYLAYLDVWERSISSLDDAHLSEPALGTDTTTRSQVVWQVRLLDLAGVPDPVDCDTDLSAALEALAPSTGLMAARAEPPSGSTDLCRPTPAGGYVGLENQLYRVHVHDLEAGRPVVLWSRENASVATTWISSVATDTLQVASIGKDAVLGFQPGDWVELFDDACVLEARGGTLVRLLDAREDRLVLDVATATGSTAITDFPRNPQVRRWDSPGAVTVSGDDWVELENGVQVRFPSGGTFHRHDYWLVPARSVLADVDWPRDSGGEPLALPASGVRHDTGRLAIVTRSASGLSVADCRELFPSLTTLTADDVAVDNDVCDLAGVETVQDAIDALCRANDLRRHNRLLHGHGIVCGLAVHCGSGEDDRSTDDLSTEERRRLFREEDEAGALRRFVTVEPGSAIDADGNDLDVPEPIVVDVLREIEGLGEGVLDADGDGEVSLVLRPRGGGRSSAAVTRFVARTEREWLDGTLLNDIYEDCIAKPLSWVRAQLDPGTDADPRAYLLRTALTNLLSDVVNPQSSATVFVSASEHEVLESFYRGLRKRLASETFCAMFDDARPYPDYPASFEGLRTIAGTGNHDRARTRPGGDEVWTTGGGINPLQPSTMLNRYSLRSERLVSRMDPVSGLELEPGARSSTAAAAVTDLAFSPDGKLVAVAVPTRDGNDTFFRVGEIGDTGVRWRPATTICGVKLVTLATTDADADHVYAVGLRRTATEGKAFSLKEYTGAGVWQIPWGEVPDGLGPLESTATLNTVGHLAISPQGEAVFTIGPDGGTAERYDRLVSMHLPDRSGLRVTTLPGTGSDDVALVLRSEAADGTSAWVVTGSGRERQVTGIELASGNEVTRVGVGAEGRVALQAVRDRLLVTDSATSLARVLDTSRQELVDGLQIPVQVGPVSSTATALEARNAVVLNLVSNSLSVMDVGVVLADELDLEPLVDYRHAAVEAFADLVGGLAQYLKDCVCDHLLVRCPPRQENLDLDLAAVSIRGGSVYKVCNFSRRRYVKSFPTVGYWLSLVPVLPALRQVLGDFCCRVLTEYFGRYSTADRADARDRVDPARLLRFLQVAQDEDPLGRWRGSGLGSATSFLRGANSGDWGEESTPAAAPPDVQPGVEEAPTTPGAAPVFTRPATHEVILRNLLQSPVIREDLGIVRAQPAITGTERTLATGEVSRGVALRRTVAPDTAPDTSPEHLAALTERVSSLEQQIAALTKPAPKKRATRSKPTE</sequence>
<reference evidence="3" key="1">
    <citation type="journal article" date="2019" name="Int. J. Syst. Evol. Microbiol.">
        <title>The Global Catalogue of Microorganisms (GCM) 10K type strain sequencing project: providing services to taxonomists for standard genome sequencing and annotation.</title>
        <authorList>
            <consortium name="The Broad Institute Genomics Platform"/>
            <consortium name="The Broad Institute Genome Sequencing Center for Infectious Disease"/>
            <person name="Wu L."/>
            <person name="Ma J."/>
        </authorList>
    </citation>
    <scope>NUCLEOTIDE SEQUENCE [LARGE SCALE GENOMIC DNA]</scope>
    <source>
        <strain evidence="3">DFY41</strain>
    </source>
</reference>
<feature type="region of interest" description="Disordered" evidence="1">
    <location>
        <begin position="1284"/>
        <end position="1313"/>
    </location>
</feature>
<comment type="caution">
    <text evidence="2">The sequence shown here is derived from an EMBL/GenBank/DDBJ whole genome shotgun (WGS) entry which is preliminary data.</text>
</comment>
<accession>A0ABW0BE39</accession>
<dbReference type="RefSeq" id="WP_378585848.1">
    <property type="nucleotide sequence ID" value="NZ_JBHSKD010000002.1"/>
</dbReference>
<protein>
    <submittedName>
        <fullName evidence="2">DUF6519 domain-containing protein</fullName>
    </submittedName>
</protein>
<dbReference type="InterPro" id="IPR011044">
    <property type="entry name" value="Quino_amine_DH_bsu"/>
</dbReference>